<dbReference type="Proteomes" id="UP000604341">
    <property type="component" value="Unassembled WGS sequence"/>
</dbReference>
<protein>
    <submittedName>
        <fullName evidence="1">Uncharacterized protein</fullName>
    </submittedName>
</protein>
<dbReference type="EMBL" id="BMPE01000023">
    <property type="protein sequence ID" value="GGL16568.1"/>
    <property type="molecule type" value="Genomic_DNA"/>
</dbReference>
<sequence length="134" mass="13971">MTPDSPAAALAHWWASFLPDVAPQVIAGDTSGAAATAALLNLLAARQIHTVWDAQRFEAALTTLAQLALDERGVADTWTDLAPIGLLRGAAELAGITLGNASLPVQSQAVARPTGVIVRLGVDGDWTQIWPPFP</sequence>
<proteinExistence type="predicted"/>
<name>A0ABQ2FQB7_9DEIO</name>
<accession>A0ABQ2FQB7</accession>
<comment type="caution">
    <text evidence="1">The sequence shown here is derived from an EMBL/GenBank/DDBJ whole genome shotgun (WGS) entry which is preliminary data.</text>
</comment>
<evidence type="ECO:0000313" key="2">
    <source>
        <dbReference type="Proteomes" id="UP000604341"/>
    </source>
</evidence>
<gene>
    <name evidence="1" type="ORF">GCM10010844_39330</name>
</gene>
<dbReference type="RefSeq" id="WP_189070687.1">
    <property type="nucleotide sequence ID" value="NZ_BMPE01000023.1"/>
</dbReference>
<reference evidence="2" key="1">
    <citation type="journal article" date="2019" name="Int. J. Syst. Evol. Microbiol.">
        <title>The Global Catalogue of Microorganisms (GCM) 10K type strain sequencing project: providing services to taxonomists for standard genome sequencing and annotation.</title>
        <authorList>
            <consortium name="The Broad Institute Genomics Platform"/>
            <consortium name="The Broad Institute Genome Sequencing Center for Infectious Disease"/>
            <person name="Wu L."/>
            <person name="Ma J."/>
        </authorList>
    </citation>
    <scope>NUCLEOTIDE SEQUENCE [LARGE SCALE GENOMIC DNA]</scope>
    <source>
        <strain evidence="2">JCM 19173</strain>
    </source>
</reference>
<keyword evidence="2" id="KW-1185">Reference proteome</keyword>
<organism evidence="1 2">
    <name type="scientific">Deinococcus radiotolerans</name>
    <dbReference type="NCBI Taxonomy" id="1309407"/>
    <lineage>
        <taxon>Bacteria</taxon>
        <taxon>Thermotogati</taxon>
        <taxon>Deinococcota</taxon>
        <taxon>Deinococci</taxon>
        <taxon>Deinococcales</taxon>
        <taxon>Deinococcaceae</taxon>
        <taxon>Deinococcus</taxon>
    </lineage>
</organism>
<evidence type="ECO:0000313" key="1">
    <source>
        <dbReference type="EMBL" id="GGL16568.1"/>
    </source>
</evidence>